<sequence length="130" mass="15109">MISLKKDESTIINLQKGKLDIYLGSKNNHVVIAKLALWYNFKDKIKSVTERYYVYDPRSFSPAKPVSRARKIIGNGEKIILGLIRNQLYFSETGSWDKKLSPEHLQIELKEHSLILTCLSQNNIEFQIKR</sequence>
<evidence type="ECO:0000313" key="1">
    <source>
        <dbReference type="EMBL" id="OGC53702.1"/>
    </source>
</evidence>
<accession>A0A1F4V920</accession>
<dbReference type="Proteomes" id="UP000176853">
    <property type="component" value="Unassembled WGS sequence"/>
</dbReference>
<dbReference type="EMBL" id="MEVB01000003">
    <property type="protein sequence ID" value="OGC53702.1"/>
    <property type="molecule type" value="Genomic_DNA"/>
</dbReference>
<dbReference type="AlphaFoldDB" id="A0A1F4V920"/>
<name>A0A1F4V920_UNCKA</name>
<evidence type="ECO:0000313" key="2">
    <source>
        <dbReference type="Proteomes" id="UP000176853"/>
    </source>
</evidence>
<proteinExistence type="predicted"/>
<comment type="caution">
    <text evidence="1">The sequence shown here is derived from an EMBL/GenBank/DDBJ whole genome shotgun (WGS) entry which is preliminary data.</text>
</comment>
<gene>
    <name evidence="1" type="ORF">A2709_03450</name>
</gene>
<reference evidence="1 2" key="1">
    <citation type="journal article" date="2016" name="Nat. Commun.">
        <title>Thousands of microbial genomes shed light on interconnected biogeochemical processes in an aquifer system.</title>
        <authorList>
            <person name="Anantharaman K."/>
            <person name="Brown C.T."/>
            <person name="Hug L.A."/>
            <person name="Sharon I."/>
            <person name="Castelle C.J."/>
            <person name="Probst A.J."/>
            <person name="Thomas B.C."/>
            <person name="Singh A."/>
            <person name="Wilkins M.J."/>
            <person name="Karaoz U."/>
            <person name="Brodie E.L."/>
            <person name="Williams K.H."/>
            <person name="Hubbard S.S."/>
            <person name="Banfield J.F."/>
        </authorList>
    </citation>
    <scope>NUCLEOTIDE SEQUENCE [LARGE SCALE GENOMIC DNA]</scope>
</reference>
<protein>
    <submittedName>
        <fullName evidence="1">Uncharacterized protein</fullName>
    </submittedName>
</protein>
<organism evidence="1 2">
    <name type="scientific">candidate division WWE3 bacterium RIFCSPHIGHO2_01_FULL_43_9</name>
    <dbReference type="NCBI Taxonomy" id="1802618"/>
    <lineage>
        <taxon>Bacteria</taxon>
        <taxon>Katanobacteria</taxon>
    </lineage>
</organism>